<evidence type="ECO:0000313" key="2">
    <source>
        <dbReference type="Proteomes" id="UP001497700"/>
    </source>
</evidence>
<name>A0ACB9ZDF6_9PEZI</name>
<accession>A0ACB9ZDF6</accession>
<comment type="caution">
    <text evidence="1">The sequence shown here is derived from an EMBL/GenBank/DDBJ whole genome shotgun (WGS) entry which is preliminary data.</text>
</comment>
<evidence type="ECO:0000313" key="1">
    <source>
        <dbReference type="EMBL" id="KAI4869678.1"/>
    </source>
</evidence>
<gene>
    <name evidence="1" type="ORF">F4820DRAFT_363918</name>
</gene>
<dbReference type="Proteomes" id="UP001497700">
    <property type="component" value="Unassembled WGS sequence"/>
</dbReference>
<protein>
    <submittedName>
        <fullName evidence="1">NAD-binding Rossmann fold oxidoreductase family protein</fullName>
    </submittedName>
</protein>
<reference evidence="1 2" key="1">
    <citation type="journal article" date="2022" name="New Phytol.">
        <title>Ecological generalism drives hyperdiversity of secondary metabolite gene clusters in xylarialean endophytes.</title>
        <authorList>
            <person name="Franco M.E.E."/>
            <person name="Wisecaver J.H."/>
            <person name="Arnold A.E."/>
            <person name="Ju Y.M."/>
            <person name="Slot J.C."/>
            <person name="Ahrendt S."/>
            <person name="Moore L.P."/>
            <person name="Eastman K.E."/>
            <person name="Scott K."/>
            <person name="Konkel Z."/>
            <person name="Mondo S.J."/>
            <person name="Kuo A."/>
            <person name="Hayes R.D."/>
            <person name="Haridas S."/>
            <person name="Andreopoulos B."/>
            <person name="Riley R."/>
            <person name="LaButti K."/>
            <person name="Pangilinan J."/>
            <person name="Lipzen A."/>
            <person name="Amirebrahimi M."/>
            <person name="Yan J."/>
            <person name="Adam C."/>
            <person name="Keymanesh K."/>
            <person name="Ng V."/>
            <person name="Louie K."/>
            <person name="Northen T."/>
            <person name="Drula E."/>
            <person name="Henrissat B."/>
            <person name="Hsieh H.M."/>
            <person name="Youens-Clark K."/>
            <person name="Lutzoni F."/>
            <person name="Miadlikowska J."/>
            <person name="Eastwood D.C."/>
            <person name="Hamelin R.C."/>
            <person name="Grigoriev I.V."/>
            <person name="U'Ren J.M."/>
        </authorList>
    </citation>
    <scope>NUCLEOTIDE SEQUENCE [LARGE SCALE GENOMIC DNA]</scope>
    <source>
        <strain evidence="1 2">CBS 119005</strain>
    </source>
</reference>
<organism evidence="1 2">
    <name type="scientific">Hypoxylon rubiginosum</name>
    <dbReference type="NCBI Taxonomy" id="110542"/>
    <lineage>
        <taxon>Eukaryota</taxon>
        <taxon>Fungi</taxon>
        <taxon>Dikarya</taxon>
        <taxon>Ascomycota</taxon>
        <taxon>Pezizomycotina</taxon>
        <taxon>Sordariomycetes</taxon>
        <taxon>Xylariomycetidae</taxon>
        <taxon>Xylariales</taxon>
        <taxon>Hypoxylaceae</taxon>
        <taxon>Hypoxylon</taxon>
    </lineage>
</organism>
<sequence length="441" mass="48907">MVDLVAPLRTGRKKYAIVGTGGRAIFFYTAIARDYAKTSCIVGICDTNQTRMDYANANLAALGHGAVPTFPAADFARMVRETAPDEVIVTTIDRTHNIYIAQALDLGCDVVTEKPMTVDAPRCRAIFDAVDRNPGRRVRVTFNYRYAPHNTKVYELLRSGAIGTVTSVHFEWMLNTSHGADYFRRWHRDKRNSGGLLVHKSTHHFDLVNFWLRTRPQTVYAQGDLKFYGRENAELRGVPPSAMYTRAHGGGEAARSDPFALHLEDHPQLKAMYLDAEHEDAYHRDQSVFGDGISIEDTMNLLVRYRSGAVLTYSLTAYAPWEGFRVSFNGTGGRLEMEVVENSYVNSGGEQAAEGSLERRSIVLRRLFEKPQEIEITEATGAHGGGDTVLLNDLFGEPTTDEYMRAASHVDGALSILTGIAANRSIATGQVVNVDDVLRIP</sequence>
<dbReference type="EMBL" id="MU393428">
    <property type="protein sequence ID" value="KAI4869678.1"/>
    <property type="molecule type" value="Genomic_DNA"/>
</dbReference>
<keyword evidence="2" id="KW-1185">Reference proteome</keyword>
<proteinExistence type="predicted"/>